<feature type="transmembrane region" description="Helical" evidence="1">
    <location>
        <begin position="114"/>
        <end position="136"/>
    </location>
</feature>
<reference evidence="2 4" key="3">
    <citation type="submission" date="2024-07" db="EMBL/GenBank/DDBJ databases">
        <authorList>
            <person name="Raymann K."/>
        </authorList>
    </citation>
    <scope>NUCLEOTIDE SEQUENCE [LARGE SCALE GENOMIC DNA]</scope>
    <source>
        <strain evidence="2 4">KZ19</strain>
    </source>
</reference>
<reference evidence="2 4" key="2">
    <citation type="submission" date="2024-07" db="EMBL/GenBank/DDBJ databases">
        <title>Making a pathogen? Evaluating the impact of protist predation on the evolution of virulence in Serratia marcescens.</title>
        <authorList>
            <person name="Hopkins H."/>
            <person name="Lopezguerra C."/>
            <person name="Lau M.-J."/>
        </authorList>
    </citation>
    <scope>NUCLEOTIDE SEQUENCE [LARGE SCALE GENOMIC DNA]</scope>
    <source>
        <strain evidence="2 4">KZ19</strain>
    </source>
</reference>
<keyword evidence="1" id="KW-0472">Membrane</keyword>
<dbReference type="Proteomes" id="UP000237365">
    <property type="component" value="Unassembled WGS sequence"/>
</dbReference>
<evidence type="ECO:0000313" key="3">
    <source>
        <dbReference type="EMBL" id="POP14726.1"/>
    </source>
</evidence>
<feature type="transmembrane region" description="Helical" evidence="1">
    <location>
        <begin position="83"/>
        <end position="102"/>
    </location>
</feature>
<accession>A0AAP8TUQ5</accession>
<name>A0AAP8TUQ5_SERMA</name>
<dbReference type="AlphaFoldDB" id="A0AAP8TUQ5"/>
<feature type="transmembrane region" description="Helical" evidence="1">
    <location>
        <begin position="6"/>
        <end position="30"/>
    </location>
</feature>
<feature type="transmembrane region" description="Helical" evidence="1">
    <location>
        <begin position="51"/>
        <end position="71"/>
    </location>
</feature>
<dbReference type="EMBL" id="PQGI01000015">
    <property type="protein sequence ID" value="POP14726.1"/>
    <property type="molecule type" value="Genomic_DNA"/>
</dbReference>
<protein>
    <submittedName>
        <fullName evidence="3">Uncharacterized protein</fullName>
    </submittedName>
</protein>
<dbReference type="RefSeq" id="WP_103682141.1">
    <property type="nucleotide sequence ID" value="NZ_PQGI02000002.1"/>
</dbReference>
<comment type="caution">
    <text evidence="3">The sequence shown here is derived from an EMBL/GenBank/DDBJ whole genome shotgun (WGS) entry which is preliminary data.</text>
</comment>
<keyword evidence="1" id="KW-1133">Transmembrane helix</keyword>
<gene>
    <name evidence="2" type="ORF">C3R40_018490</name>
    <name evidence="3" type="ORF">C3R40_24005</name>
</gene>
<evidence type="ECO:0000256" key="1">
    <source>
        <dbReference type="SAM" id="Phobius"/>
    </source>
</evidence>
<dbReference type="EMBL" id="PQGI02000002">
    <property type="protein sequence ID" value="MEX3188605.1"/>
    <property type="molecule type" value="Genomic_DNA"/>
</dbReference>
<sequence length="138" mass="14728">MLTTLLVALTVLLMLWVGVTALLIGGMWVLPPLYPPPQAASTFWVWHFLRGGHGVCGTLRIGGMLAAIVWWCRTAGFSVSPQSQNALVLLMSLAALVALFNAGRRAELSSVGEVVFCGALGAAWMVTLGAGLYWLLFP</sequence>
<evidence type="ECO:0000313" key="2">
    <source>
        <dbReference type="EMBL" id="MEX3188605.1"/>
    </source>
</evidence>
<keyword evidence="1" id="KW-0812">Transmembrane</keyword>
<proteinExistence type="predicted"/>
<reference evidence="3" key="1">
    <citation type="submission" date="2018-01" db="EMBL/GenBank/DDBJ databases">
        <title>The opportunistic pathogen Serratia marcescens is an overlooked threat to honeybees.</title>
        <authorList>
            <person name="Raymann K."/>
            <person name="Shaffer Z."/>
            <person name="Coon K."/>
            <person name="Salisbury S."/>
            <person name="Moran N.A."/>
        </authorList>
    </citation>
    <scope>NUCLEOTIDE SEQUENCE [LARGE SCALE GENOMIC DNA]</scope>
    <source>
        <strain evidence="3">KZ19</strain>
    </source>
</reference>
<organism evidence="3">
    <name type="scientific">Serratia marcescens</name>
    <dbReference type="NCBI Taxonomy" id="615"/>
    <lineage>
        <taxon>Bacteria</taxon>
        <taxon>Pseudomonadati</taxon>
        <taxon>Pseudomonadota</taxon>
        <taxon>Gammaproteobacteria</taxon>
        <taxon>Enterobacterales</taxon>
        <taxon>Yersiniaceae</taxon>
        <taxon>Serratia</taxon>
    </lineage>
</organism>
<evidence type="ECO:0000313" key="4">
    <source>
        <dbReference type="Proteomes" id="UP000237365"/>
    </source>
</evidence>